<dbReference type="InterPro" id="IPR003610">
    <property type="entry name" value="CBM5/12"/>
</dbReference>
<dbReference type="GO" id="GO:0030246">
    <property type="term" value="F:carbohydrate binding"/>
    <property type="evidence" value="ECO:0007669"/>
    <property type="project" value="InterPro"/>
</dbReference>
<dbReference type="GO" id="GO:0005576">
    <property type="term" value="C:extracellular region"/>
    <property type="evidence" value="ECO:0007669"/>
    <property type="project" value="InterPro"/>
</dbReference>
<dbReference type="SUPFAM" id="SSF51055">
    <property type="entry name" value="Carbohydrate binding domain"/>
    <property type="match status" value="1"/>
</dbReference>
<dbReference type="PANTHER" id="PTHR11177">
    <property type="entry name" value="CHITINASE"/>
    <property type="match status" value="1"/>
</dbReference>
<dbReference type="InterPro" id="IPR036116">
    <property type="entry name" value="FN3_sf"/>
</dbReference>
<dbReference type="EMBL" id="FJZI01000008">
    <property type="protein sequence ID" value="CZX88699.1"/>
    <property type="molecule type" value="Genomic_DNA"/>
</dbReference>
<dbReference type="InterPro" id="IPR050314">
    <property type="entry name" value="Glycosyl_Hydrlase_18"/>
</dbReference>
<dbReference type="InterPro" id="IPR011583">
    <property type="entry name" value="Chitinase_II/V-like_cat"/>
</dbReference>
<feature type="domain" description="Fibronectin type-III" evidence="10">
    <location>
        <begin position="473"/>
        <end position="555"/>
    </location>
</feature>
<keyword evidence="9" id="KW-0732">Signal</keyword>
<dbReference type="GO" id="GO:0005975">
    <property type="term" value="P:carbohydrate metabolic process"/>
    <property type="evidence" value="ECO:0007669"/>
    <property type="project" value="InterPro"/>
</dbReference>
<dbReference type="AlphaFoldDB" id="A0A822X2J8"/>
<organism evidence="12 13">
    <name type="scientific">Enterobacter bugandensis</name>
    <dbReference type="NCBI Taxonomy" id="881260"/>
    <lineage>
        <taxon>Bacteria</taxon>
        <taxon>Pseudomonadati</taxon>
        <taxon>Pseudomonadota</taxon>
        <taxon>Gammaproteobacteria</taxon>
        <taxon>Enterobacterales</taxon>
        <taxon>Enterobacteriaceae</taxon>
        <taxon>Enterobacter</taxon>
    </lineage>
</organism>
<comment type="similarity">
    <text evidence="2">Belongs to the glycosyl hydrolase 18 family. Chitinase class II subfamily.</text>
</comment>
<dbReference type="InterPro" id="IPR013783">
    <property type="entry name" value="Ig-like_fold"/>
</dbReference>
<comment type="catalytic activity">
    <reaction evidence="1">
        <text>Random endo-hydrolysis of N-acetyl-beta-D-glucosaminide (1-&gt;4)-beta-linkages in chitin and chitodextrins.</text>
        <dbReference type="EC" id="3.2.1.14"/>
    </reaction>
</comment>
<keyword evidence="7 8" id="KW-0326">Glycosidase</keyword>
<evidence type="ECO:0000313" key="12">
    <source>
        <dbReference type="EMBL" id="CZX88699.1"/>
    </source>
</evidence>
<dbReference type="Proteomes" id="UP000076063">
    <property type="component" value="Unassembled WGS sequence"/>
</dbReference>
<proteinExistence type="inferred from homology"/>
<reference evidence="12 13" key="1">
    <citation type="submission" date="2016-03" db="EMBL/GenBank/DDBJ databases">
        <authorList>
            <consortium name="Pathogen Informatics"/>
        </authorList>
    </citation>
    <scope>NUCLEOTIDE SEQUENCE [LARGE SCALE GENOMIC DNA]</scope>
    <source>
        <strain evidence="13">e1527</strain>
    </source>
</reference>
<protein>
    <recommendedName>
        <fullName evidence="3">chitinase</fullName>
        <ecNumber evidence="3">3.2.1.14</ecNumber>
    </recommendedName>
</protein>
<evidence type="ECO:0000256" key="3">
    <source>
        <dbReference type="ARBA" id="ARBA00012729"/>
    </source>
</evidence>
<evidence type="ECO:0000256" key="4">
    <source>
        <dbReference type="ARBA" id="ARBA00022801"/>
    </source>
</evidence>
<gene>
    <name evidence="12" type="primary">chiA1_2</name>
    <name evidence="12" type="ORF">SAMEA2273372_03514</name>
</gene>
<dbReference type="CDD" id="cd12214">
    <property type="entry name" value="ChiA1_BD"/>
    <property type="match status" value="1"/>
</dbReference>
<evidence type="ECO:0000259" key="10">
    <source>
        <dbReference type="PROSITE" id="PS50853"/>
    </source>
</evidence>
<evidence type="ECO:0000256" key="5">
    <source>
        <dbReference type="ARBA" id="ARBA00023024"/>
    </source>
</evidence>
<dbReference type="Gene3D" id="2.10.10.20">
    <property type="entry name" value="Carbohydrate-binding module superfamily 5/12"/>
    <property type="match status" value="1"/>
</dbReference>
<dbReference type="PANTHER" id="PTHR11177:SF317">
    <property type="entry name" value="CHITINASE 12-RELATED"/>
    <property type="match status" value="1"/>
</dbReference>
<evidence type="ECO:0000313" key="13">
    <source>
        <dbReference type="Proteomes" id="UP000076063"/>
    </source>
</evidence>
<dbReference type="Gene3D" id="3.20.20.80">
    <property type="entry name" value="Glycosidases"/>
    <property type="match status" value="1"/>
</dbReference>
<comment type="caution">
    <text evidence="12">The sequence shown here is derived from an EMBL/GenBank/DDBJ whole genome shotgun (WGS) entry which is preliminary data.</text>
</comment>
<dbReference type="SUPFAM" id="SSF49265">
    <property type="entry name" value="Fibronectin type III"/>
    <property type="match status" value="1"/>
</dbReference>
<dbReference type="PROSITE" id="PS50853">
    <property type="entry name" value="FN3"/>
    <property type="match status" value="1"/>
</dbReference>
<feature type="domain" description="GH18" evidence="11">
    <location>
        <begin position="25"/>
        <end position="364"/>
    </location>
</feature>
<accession>A0A822X2J8</accession>
<keyword evidence="5" id="KW-0146">Chitin degradation</keyword>
<dbReference type="SMART" id="SM00495">
    <property type="entry name" value="ChtBD3"/>
    <property type="match status" value="1"/>
</dbReference>
<evidence type="ECO:0000259" key="11">
    <source>
        <dbReference type="PROSITE" id="PS51910"/>
    </source>
</evidence>
<dbReference type="InterPro" id="IPR003961">
    <property type="entry name" value="FN3_dom"/>
</dbReference>
<dbReference type="Pfam" id="PF00041">
    <property type="entry name" value="fn3"/>
    <property type="match status" value="1"/>
</dbReference>
<dbReference type="CDD" id="cd00063">
    <property type="entry name" value="FN3"/>
    <property type="match status" value="2"/>
</dbReference>
<dbReference type="RefSeq" id="WP_063155397.1">
    <property type="nucleotide sequence ID" value="NZ_CP039452.1"/>
</dbReference>
<evidence type="ECO:0000256" key="8">
    <source>
        <dbReference type="RuleBase" id="RU000489"/>
    </source>
</evidence>
<evidence type="ECO:0000256" key="2">
    <source>
        <dbReference type="ARBA" id="ARBA00009121"/>
    </source>
</evidence>
<dbReference type="PROSITE" id="PS01095">
    <property type="entry name" value="GH18_1"/>
    <property type="match status" value="1"/>
</dbReference>
<dbReference type="PROSITE" id="PS51910">
    <property type="entry name" value="GH18_2"/>
    <property type="match status" value="1"/>
</dbReference>
<evidence type="ECO:0000256" key="6">
    <source>
        <dbReference type="ARBA" id="ARBA00023277"/>
    </source>
</evidence>
<evidence type="ECO:0000256" key="1">
    <source>
        <dbReference type="ARBA" id="ARBA00000822"/>
    </source>
</evidence>
<keyword evidence="6" id="KW-0119">Carbohydrate metabolism</keyword>
<dbReference type="SMART" id="SM00060">
    <property type="entry name" value="FN3"/>
    <property type="match status" value="2"/>
</dbReference>
<dbReference type="InterPro" id="IPR001579">
    <property type="entry name" value="Glyco_hydro_18_chit_AS"/>
</dbReference>
<dbReference type="InterPro" id="IPR001223">
    <property type="entry name" value="Glyco_hydro18_cat"/>
</dbReference>
<dbReference type="InterPro" id="IPR017853">
    <property type="entry name" value="GH"/>
</dbReference>
<keyword evidence="5" id="KW-0624">Polysaccharide degradation</keyword>
<dbReference type="GO" id="GO:0006032">
    <property type="term" value="P:chitin catabolic process"/>
    <property type="evidence" value="ECO:0007669"/>
    <property type="project" value="UniProtKB-KW"/>
</dbReference>
<dbReference type="GO" id="GO:0008061">
    <property type="term" value="F:chitin binding"/>
    <property type="evidence" value="ECO:0007669"/>
    <property type="project" value="InterPro"/>
</dbReference>
<dbReference type="SUPFAM" id="SSF51445">
    <property type="entry name" value="(Trans)glycosidases"/>
    <property type="match status" value="1"/>
</dbReference>
<dbReference type="Pfam" id="PF00704">
    <property type="entry name" value="Glyco_hydro_18"/>
    <property type="match status" value="1"/>
</dbReference>
<keyword evidence="4 8" id="KW-0378">Hydrolase</keyword>
<evidence type="ECO:0000256" key="7">
    <source>
        <dbReference type="ARBA" id="ARBA00023295"/>
    </source>
</evidence>
<evidence type="ECO:0000256" key="9">
    <source>
        <dbReference type="SAM" id="SignalP"/>
    </source>
</evidence>
<feature type="signal peptide" evidence="9">
    <location>
        <begin position="1"/>
        <end position="21"/>
    </location>
</feature>
<dbReference type="EC" id="3.2.1.14" evidence="3"/>
<dbReference type="GO" id="GO:0008843">
    <property type="term" value="F:endochitinase activity"/>
    <property type="evidence" value="ECO:0007669"/>
    <property type="project" value="UniProtKB-EC"/>
</dbReference>
<name>A0A822X2J8_9ENTR</name>
<sequence length="609" mass="66747">MKKLTLSLLIGSALMAQSAFAAQAPRAVTYLTSWGVPVESVEDMKEVKADTFLLSFGGWDANGKLSSSDNIVAVPQYDPWYINAPAYVVWSQLKLAHPEKKMMLALGGETYSAMWSYLNNAQTRETLAQNLVNLLNTNFPVYKKNLKPEEMVGECLSADWQGKCNMANYQKAGTVQLDGIDFDFEKPDRVTPEENANLLDLAERVRSKLNASGSKKLLSLTTYHVGADPENCTNSAVTENCSFVEAARSSHHGEVLPLLTQGKNVFDFFNVMAYDAGPRFKYDVAMANYARAVGDKSKIVLGQTINSQWGPEGRFVENRQNNVNRAGWQAENGYGGFFIWTLGSNDQQLSIPQQVDYFNEMKERADLMSPERPQDTVAPTAPAGLKVLNNGLTITLAWQPSTDDRGVVGYDIYRNDIKVGSSTDTQWTDNAVETGGVVYHYSVKARDAANNISESSNVVKVETVQVEEGRPDAPGGLALVSSTENSLTVKWNAVDNAVKYHVLRDGAELLTVSGTQIFDSGLRAGTTYSYQVIAENAKGHQSLASTPLKATTKEGSVTPEPEGEWKVGTRYKTGEIVTYNGTQYRCVQGHTSQSDWAPTAAATLWQPVP</sequence>
<dbReference type="InterPro" id="IPR036573">
    <property type="entry name" value="CBM_sf_5/12"/>
</dbReference>
<feature type="chain" id="PRO_5032343517" description="chitinase" evidence="9">
    <location>
        <begin position="22"/>
        <end position="609"/>
    </location>
</feature>
<dbReference type="Pfam" id="PF02839">
    <property type="entry name" value="CBM_5_12"/>
    <property type="match status" value="1"/>
</dbReference>
<dbReference type="Gene3D" id="2.60.40.10">
    <property type="entry name" value="Immunoglobulins"/>
    <property type="match status" value="2"/>
</dbReference>
<dbReference type="SMART" id="SM00636">
    <property type="entry name" value="Glyco_18"/>
    <property type="match status" value="1"/>
</dbReference>